<keyword evidence="1" id="KW-0472">Membrane</keyword>
<evidence type="ECO:0000313" key="2">
    <source>
        <dbReference type="EMBL" id="PKI77909.1"/>
    </source>
</evidence>
<feature type="transmembrane region" description="Helical" evidence="1">
    <location>
        <begin position="263"/>
        <end position="285"/>
    </location>
</feature>
<sequence>MAGLYRNGGDDTKHAQNMNRFLLITILVLDRNGCSITSANVSTISTRCDWNTLARGWTIRSRDGGQESAIGESDHLIRVKENVEFPSSHQFCPFGLSDTQMADSSISILTIFSYILFFIFRLRSCKARSFEMCFATCSDVGPMVRFLFSLVNSFAGSDCSLFGFGLQCKRLDWNVPIACLSSRHDTILATSLDNYMTEKNTSHCRSISTVLMPYQGPSLGYGFATNLNQDVLLTWTSLCAVIVKGREGLVASRGVGQIAWSDALIFLLHLTVRSHILFSAFFIAIRLAHAF</sequence>
<keyword evidence="3" id="KW-1185">Reference proteome</keyword>
<feature type="transmembrane region" description="Helical" evidence="1">
    <location>
        <begin position="104"/>
        <end position="122"/>
    </location>
</feature>
<proteinExistence type="predicted"/>
<gene>
    <name evidence="2" type="ORF">CRG98_001701</name>
</gene>
<comment type="caution">
    <text evidence="2">The sequence shown here is derived from an EMBL/GenBank/DDBJ whole genome shotgun (WGS) entry which is preliminary data.</text>
</comment>
<name>A0A2I0LB42_PUNGR</name>
<evidence type="ECO:0000256" key="1">
    <source>
        <dbReference type="SAM" id="Phobius"/>
    </source>
</evidence>
<dbReference type="EMBL" id="PGOL01000068">
    <property type="protein sequence ID" value="PKI77909.1"/>
    <property type="molecule type" value="Genomic_DNA"/>
</dbReference>
<keyword evidence="1" id="KW-1133">Transmembrane helix</keyword>
<organism evidence="2 3">
    <name type="scientific">Punica granatum</name>
    <name type="common">Pomegranate</name>
    <dbReference type="NCBI Taxonomy" id="22663"/>
    <lineage>
        <taxon>Eukaryota</taxon>
        <taxon>Viridiplantae</taxon>
        <taxon>Streptophyta</taxon>
        <taxon>Embryophyta</taxon>
        <taxon>Tracheophyta</taxon>
        <taxon>Spermatophyta</taxon>
        <taxon>Magnoliopsida</taxon>
        <taxon>eudicotyledons</taxon>
        <taxon>Gunneridae</taxon>
        <taxon>Pentapetalae</taxon>
        <taxon>rosids</taxon>
        <taxon>malvids</taxon>
        <taxon>Myrtales</taxon>
        <taxon>Lythraceae</taxon>
        <taxon>Punica</taxon>
    </lineage>
</organism>
<keyword evidence="1" id="KW-0812">Transmembrane</keyword>
<reference evidence="2 3" key="1">
    <citation type="submission" date="2017-11" db="EMBL/GenBank/DDBJ databases">
        <title>De-novo sequencing of pomegranate (Punica granatum L.) genome.</title>
        <authorList>
            <person name="Akparov Z."/>
            <person name="Amiraslanov A."/>
            <person name="Hajiyeva S."/>
            <person name="Abbasov M."/>
            <person name="Kaur K."/>
            <person name="Hamwieh A."/>
            <person name="Solovyev V."/>
            <person name="Salamov A."/>
            <person name="Braich B."/>
            <person name="Kosarev P."/>
            <person name="Mahmoud A."/>
            <person name="Hajiyev E."/>
            <person name="Babayeva S."/>
            <person name="Izzatullayeva V."/>
            <person name="Mammadov A."/>
            <person name="Mammadov A."/>
            <person name="Sharifova S."/>
            <person name="Ojaghi J."/>
            <person name="Eynullazada K."/>
            <person name="Bayramov B."/>
            <person name="Abdulazimova A."/>
            <person name="Shahmuradov I."/>
        </authorList>
    </citation>
    <scope>NUCLEOTIDE SEQUENCE [LARGE SCALE GENOMIC DNA]</scope>
    <source>
        <strain evidence="3">cv. AG2017</strain>
        <tissue evidence="2">Leaf</tissue>
    </source>
</reference>
<accession>A0A2I0LB42</accession>
<dbReference type="AlphaFoldDB" id="A0A2I0LB42"/>
<evidence type="ECO:0000313" key="3">
    <source>
        <dbReference type="Proteomes" id="UP000233551"/>
    </source>
</evidence>
<protein>
    <submittedName>
        <fullName evidence="2">Uncharacterized protein</fullName>
    </submittedName>
</protein>
<dbReference type="Proteomes" id="UP000233551">
    <property type="component" value="Unassembled WGS sequence"/>
</dbReference>